<dbReference type="AlphaFoldDB" id="K5D5L9"/>
<dbReference type="PATRIC" id="fig|993517.3.peg.2915"/>
<dbReference type="EMBL" id="AMCW01000074">
    <property type="protein sequence ID" value="EKK02007.1"/>
    <property type="molecule type" value="Genomic_DNA"/>
</dbReference>
<evidence type="ECO:0000313" key="1">
    <source>
        <dbReference type="EMBL" id="EKK02007.1"/>
    </source>
</evidence>
<name>K5D5L9_RHOBT</name>
<evidence type="ECO:0000313" key="2">
    <source>
        <dbReference type="Proteomes" id="UP000007993"/>
    </source>
</evidence>
<sequence>MVSLATRDLPHFGGVVKIRSLPAWLAYAFGAWKGCGECIGRFLA</sequence>
<comment type="caution">
    <text evidence="1">The sequence shown here is derived from an EMBL/GenBank/DDBJ whole genome shotgun (WGS) entry which is preliminary data.</text>
</comment>
<gene>
    <name evidence="1" type="ORF">RBSH_02705</name>
</gene>
<dbReference type="Proteomes" id="UP000007993">
    <property type="component" value="Unassembled WGS sequence"/>
</dbReference>
<proteinExistence type="predicted"/>
<accession>K5D5L9</accession>
<protein>
    <submittedName>
        <fullName evidence="1">Uncharacterized protein</fullName>
    </submittedName>
</protein>
<reference evidence="1 2" key="1">
    <citation type="journal article" date="2013" name="Mar. Genomics">
        <title>Expression of sulfatases in Rhodopirellula baltica and the diversity of sulfatases in the genus Rhodopirellula.</title>
        <authorList>
            <person name="Wegner C.E."/>
            <person name="Richter-Heitmann T."/>
            <person name="Klindworth A."/>
            <person name="Klockow C."/>
            <person name="Richter M."/>
            <person name="Achstetter T."/>
            <person name="Glockner F.O."/>
            <person name="Harder J."/>
        </authorList>
    </citation>
    <scope>NUCLEOTIDE SEQUENCE [LARGE SCALE GENOMIC DNA]</scope>
    <source>
        <strain evidence="1 2">SH28</strain>
    </source>
</reference>
<organism evidence="1 2">
    <name type="scientific">Rhodopirellula baltica SH28</name>
    <dbReference type="NCBI Taxonomy" id="993517"/>
    <lineage>
        <taxon>Bacteria</taxon>
        <taxon>Pseudomonadati</taxon>
        <taxon>Planctomycetota</taxon>
        <taxon>Planctomycetia</taxon>
        <taxon>Pirellulales</taxon>
        <taxon>Pirellulaceae</taxon>
        <taxon>Rhodopirellula</taxon>
    </lineage>
</organism>